<reference evidence="1" key="1">
    <citation type="submission" date="2009-07" db="EMBL/GenBank/DDBJ databases">
        <authorList>
            <person name="Weinstock G."/>
            <person name="Sodergren E."/>
            <person name="Clifton S."/>
            <person name="Fulton L."/>
            <person name="Fulton B."/>
            <person name="Courtney L."/>
            <person name="Fronick C."/>
            <person name="Harrison M."/>
            <person name="Strong C."/>
            <person name="Farmer C."/>
            <person name="Delahaunty K."/>
            <person name="Markovic C."/>
            <person name="Hall O."/>
            <person name="Minx P."/>
            <person name="Tomlinson C."/>
            <person name="Mitreva M."/>
            <person name="Nelson J."/>
            <person name="Hou S."/>
            <person name="Wollam A."/>
            <person name="Pepin K.H."/>
            <person name="Johnson M."/>
            <person name="Bhonagiri V."/>
            <person name="Nash W.E."/>
            <person name="Warren W."/>
            <person name="Chinwalla A."/>
            <person name="Mardis E.R."/>
            <person name="Wilson R.K."/>
        </authorList>
    </citation>
    <scope>NUCLEOTIDE SEQUENCE [LARGE SCALE GENOMIC DNA]</scope>
    <source>
        <strain evidence="1">ATCC 29256</strain>
    </source>
</reference>
<proteinExistence type="predicted"/>
<protein>
    <submittedName>
        <fullName evidence="1">Uncharacterized protein</fullName>
    </submittedName>
</protein>
<evidence type="ECO:0000313" key="1">
    <source>
        <dbReference type="EMBL" id="EET42555.1"/>
    </source>
</evidence>
<name>C6MAW7_NEISI</name>
<keyword evidence="2" id="KW-1185">Reference proteome</keyword>
<sequence length="49" mass="5406">MLKHFGGQQNTILFEPAAFGRLCVETSVPHPCSLKKFPAAFGRLCVETK</sequence>
<organism evidence="1 2">
    <name type="scientific">Neisseria sicca ATCC 29256</name>
    <dbReference type="NCBI Taxonomy" id="547045"/>
    <lineage>
        <taxon>Bacteria</taxon>
        <taxon>Pseudomonadati</taxon>
        <taxon>Pseudomonadota</taxon>
        <taxon>Betaproteobacteria</taxon>
        <taxon>Neisseriales</taxon>
        <taxon>Neisseriaceae</taxon>
        <taxon>Neisseria</taxon>
    </lineage>
</organism>
<dbReference type="AlphaFoldDB" id="C6MAW7"/>
<dbReference type="Proteomes" id="UP000005365">
    <property type="component" value="Unassembled WGS sequence"/>
</dbReference>
<gene>
    <name evidence="1" type="ORF">NEISICOT_03699</name>
</gene>
<accession>C6MAW7</accession>
<evidence type="ECO:0000313" key="2">
    <source>
        <dbReference type="Proteomes" id="UP000005365"/>
    </source>
</evidence>
<dbReference type="EMBL" id="ACKO02000050">
    <property type="protein sequence ID" value="EET42555.1"/>
    <property type="molecule type" value="Genomic_DNA"/>
</dbReference>
<comment type="caution">
    <text evidence="1">The sequence shown here is derived from an EMBL/GenBank/DDBJ whole genome shotgun (WGS) entry which is preliminary data.</text>
</comment>